<sequence length="197" mass="22869">MAYNVYRVEYRLGFQDPLMPAGERFHNVLFVETDANGDGRILHVIGAIADVNGMRFEEKVGKRPEDSNTYHRKHYLGQIPADQYEALIQLMHSVPAPPRQRIFDSRAMGWVQCKPDGSLYQPGETVPPYMKCTEWVLDRAIPALQQSGFLYPDGIPQEQSVTKTKQTQGDTSEWTWDEARQKYYYYNYATQEYVWSD</sequence>
<protein>
    <submittedName>
        <fullName evidence="1">Uncharacterized protein</fullName>
    </submittedName>
</protein>
<reference evidence="1 2" key="1">
    <citation type="submission" date="2016-07" db="EMBL/GenBank/DDBJ databases">
        <title>Pervasive Adenine N6-methylation of Active Genes in Fungi.</title>
        <authorList>
            <consortium name="DOE Joint Genome Institute"/>
            <person name="Mondo S.J."/>
            <person name="Dannebaum R.O."/>
            <person name="Kuo R.C."/>
            <person name="Labutti K."/>
            <person name="Haridas S."/>
            <person name="Kuo A."/>
            <person name="Salamov A."/>
            <person name="Ahrendt S.R."/>
            <person name="Lipzen A."/>
            <person name="Sullivan W."/>
            <person name="Andreopoulos W.B."/>
            <person name="Clum A."/>
            <person name="Lindquist E."/>
            <person name="Daum C."/>
            <person name="Ramamoorthy G.K."/>
            <person name="Gryganskyi A."/>
            <person name="Culley D."/>
            <person name="Magnuson J.K."/>
            <person name="James T.Y."/>
            <person name="O'Malley M.A."/>
            <person name="Stajich J.E."/>
            <person name="Spatafora J.W."/>
            <person name="Visel A."/>
            <person name="Grigoriev I.V."/>
        </authorList>
    </citation>
    <scope>NUCLEOTIDE SEQUENCE [LARGE SCALE GENOMIC DNA]</scope>
    <source>
        <strain evidence="1 2">CBS 115471</strain>
    </source>
</reference>
<dbReference type="STRING" id="1231657.A0A1Y1Y363"/>
<dbReference type="Proteomes" id="UP000193144">
    <property type="component" value="Unassembled WGS sequence"/>
</dbReference>
<dbReference type="AlphaFoldDB" id="A0A1Y1Y363"/>
<dbReference type="InterPro" id="IPR046670">
    <property type="entry name" value="DUF6540"/>
</dbReference>
<gene>
    <name evidence="1" type="ORF">BCR34DRAFT_594892</name>
</gene>
<evidence type="ECO:0000313" key="2">
    <source>
        <dbReference type="Proteomes" id="UP000193144"/>
    </source>
</evidence>
<comment type="caution">
    <text evidence="1">The sequence shown here is derived from an EMBL/GenBank/DDBJ whole genome shotgun (WGS) entry which is preliminary data.</text>
</comment>
<organism evidence="1 2">
    <name type="scientific">Clohesyomyces aquaticus</name>
    <dbReference type="NCBI Taxonomy" id="1231657"/>
    <lineage>
        <taxon>Eukaryota</taxon>
        <taxon>Fungi</taxon>
        <taxon>Dikarya</taxon>
        <taxon>Ascomycota</taxon>
        <taxon>Pezizomycotina</taxon>
        <taxon>Dothideomycetes</taxon>
        <taxon>Pleosporomycetidae</taxon>
        <taxon>Pleosporales</taxon>
        <taxon>Lindgomycetaceae</taxon>
        <taxon>Clohesyomyces</taxon>
    </lineage>
</organism>
<dbReference type="OrthoDB" id="4135672at2759"/>
<name>A0A1Y1Y363_9PLEO</name>
<accession>A0A1Y1Y363</accession>
<dbReference type="EMBL" id="MCFA01000391">
    <property type="protein sequence ID" value="ORX92462.1"/>
    <property type="molecule type" value="Genomic_DNA"/>
</dbReference>
<proteinExistence type="predicted"/>
<keyword evidence="2" id="KW-1185">Reference proteome</keyword>
<dbReference type="Pfam" id="PF20174">
    <property type="entry name" value="DUF6540"/>
    <property type="match status" value="1"/>
</dbReference>
<evidence type="ECO:0000313" key="1">
    <source>
        <dbReference type="EMBL" id="ORX92462.1"/>
    </source>
</evidence>